<evidence type="ECO:0000313" key="2">
    <source>
        <dbReference type="Proteomes" id="UP001148662"/>
    </source>
</evidence>
<organism evidence="1 2">
    <name type="scientific">Phlebia brevispora</name>
    <dbReference type="NCBI Taxonomy" id="194682"/>
    <lineage>
        <taxon>Eukaryota</taxon>
        <taxon>Fungi</taxon>
        <taxon>Dikarya</taxon>
        <taxon>Basidiomycota</taxon>
        <taxon>Agaricomycotina</taxon>
        <taxon>Agaricomycetes</taxon>
        <taxon>Polyporales</taxon>
        <taxon>Meruliaceae</taxon>
        <taxon>Phlebia</taxon>
    </lineage>
</organism>
<sequence>MRCYVESPPLSDVEAEGDNLRPSPSSSLPNILLTSDVWRRIPTDILGDIAAQLPTLEDIKPASIVRYSETCRLWRAVLSSHIFRKVVLSTDSPNTERVVSQEDTQEELNDEDEEASGGRILRRFSQFLNDALPSGKSIIPYIKHLVISDYTHWKTDFYNPGWADSATMRKNAERLVDVLKHFRRLEKLEVGTLIPLDGFRIAELASQEPARESELASSADGDHATPVFNPWTPIDVDEVEILFWDDHLSLPAFARRGVPRLLGLLTLFGNVNSLKVYDDMFTGSSYFFEPDNLPSSSYLRLSKLEFVGACSQPTIMRTLVSPTITSQLRYLEFDGVRETRRDALRDVLAQPALDPEHLAFTIYEAPALGSPALLNLTAKTPARLREVTLKLRLQPLRTGADERMVKCAFAILSTLSTPRALHSVRKINIITYGISELHHDVLDRKRPGLVRLSQELDTLLFGLYTGVHQIHTTIVPKNWGSFKPVELAASNRMLAELFPKMRNSVQMFQVSS</sequence>
<gene>
    <name evidence="1" type="ORF">NM688_g2073</name>
</gene>
<proteinExistence type="predicted"/>
<evidence type="ECO:0000313" key="1">
    <source>
        <dbReference type="EMBL" id="KAJ3556359.1"/>
    </source>
</evidence>
<reference evidence="1" key="1">
    <citation type="submission" date="2022-07" db="EMBL/GenBank/DDBJ databases">
        <title>Genome Sequence of Phlebia brevispora.</title>
        <authorList>
            <person name="Buettner E."/>
        </authorList>
    </citation>
    <scope>NUCLEOTIDE SEQUENCE</scope>
    <source>
        <strain evidence="1">MPL23</strain>
    </source>
</reference>
<accession>A0ACC1T9T2</accession>
<name>A0ACC1T9T2_9APHY</name>
<comment type="caution">
    <text evidence="1">The sequence shown here is derived from an EMBL/GenBank/DDBJ whole genome shotgun (WGS) entry which is preliminary data.</text>
</comment>
<dbReference type="EMBL" id="JANHOG010000248">
    <property type="protein sequence ID" value="KAJ3556359.1"/>
    <property type="molecule type" value="Genomic_DNA"/>
</dbReference>
<protein>
    <submittedName>
        <fullName evidence="1">Uncharacterized protein</fullName>
    </submittedName>
</protein>
<dbReference type="Proteomes" id="UP001148662">
    <property type="component" value="Unassembled WGS sequence"/>
</dbReference>
<keyword evidence="2" id="KW-1185">Reference proteome</keyword>